<dbReference type="AlphaFoldDB" id="A0A4Y8KM90"/>
<protein>
    <submittedName>
        <fullName evidence="2">Uncharacterized protein</fullName>
    </submittedName>
</protein>
<feature type="transmembrane region" description="Helical" evidence="1">
    <location>
        <begin position="159"/>
        <end position="180"/>
    </location>
</feature>
<organism evidence="2 3">
    <name type="scientific">Cryobacterium psychrophilum</name>
    <dbReference type="NCBI Taxonomy" id="41988"/>
    <lineage>
        <taxon>Bacteria</taxon>
        <taxon>Bacillati</taxon>
        <taxon>Actinomycetota</taxon>
        <taxon>Actinomycetes</taxon>
        <taxon>Micrococcales</taxon>
        <taxon>Microbacteriaceae</taxon>
        <taxon>Cryobacterium</taxon>
    </lineage>
</organism>
<comment type="caution">
    <text evidence="2">The sequence shown here is derived from an EMBL/GenBank/DDBJ whole genome shotgun (WGS) entry which is preliminary data.</text>
</comment>
<name>A0A4Y8KM90_9MICO</name>
<evidence type="ECO:0000313" key="2">
    <source>
        <dbReference type="EMBL" id="TFD78677.1"/>
    </source>
</evidence>
<reference evidence="2 3" key="1">
    <citation type="submission" date="2019-03" db="EMBL/GenBank/DDBJ databases">
        <title>Genomics of glacier-inhabiting Cryobacterium strains.</title>
        <authorList>
            <person name="Liu Q."/>
            <person name="Xin Y.-H."/>
        </authorList>
    </citation>
    <scope>NUCLEOTIDE SEQUENCE [LARGE SCALE GENOMIC DNA]</scope>
    <source>
        <strain evidence="2 3">CGMCC 1.4292</strain>
    </source>
</reference>
<proteinExistence type="predicted"/>
<dbReference type="OrthoDB" id="4350047at2"/>
<keyword evidence="1" id="KW-1133">Transmembrane helix</keyword>
<keyword evidence="1" id="KW-0472">Membrane</keyword>
<accession>A0A4Y8KM90</accession>
<evidence type="ECO:0000256" key="1">
    <source>
        <dbReference type="SAM" id="Phobius"/>
    </source>
</evidence>
<feature type="transmembrane region" description="Helical" evidence="1">
    <location>
        <begin position="93"/>
        <end position="114"/>
    </location>
</feature>
<keyword evidence="3" id="KW-1185">Reference proteome</keyword>
<keyword evidence="1" id="KW-0812">Transmembrane</keyword>
<dbReference type="Proteomes" id="UP000298218">
    <property type="component" value="Unassembled WGS sequence"/>
</dbReference>
<evidence type="ECO:0000313" key="3">
    <source>
        <dbReference type="Proteomes" id="UP000298218"/>
    </source>
</evidence>
<feature type="transmembrane region" description="Helical" evidence="1">
    <location>
        <begin position="120"/>
        <end position="139"/>
    </location>
</feature>
<sequence length="269" mass="28705">MAVVLAVGPPVTLITALLFYFGWARADAQARMMGLDVSLFGYTGQDYILRSVTSLFLPLIGLLVVAMVSVSLERALHRRAHDGRGSAAIARGALFVITAGGLGAAVLAVALVTLPGNTRIVGPYVLASLVWIVAAAVRLRRHALGVLTGEQQRVVDTTLVIALITMLLFWGTTDFAQIVGRGLAANYERSVPTLPHASVYSEGRLSIDVPTVTETNVGTADAPLYRYSGLRLLVVSGGRYFFLHDGWTLNDGTVVVLPDNTSVRVEFGN</sequence>
<gene>
    <name evidence="2" type="ORF">E3T53_10290</name>
</gene>
<dbReference type="EMBL" id="SOHQ01000028">
    <property type="protein sequence ID" value="TFD78677.1"/>
    <property type="molecule type" value="Genomic_DNA"/>
</dbReference>
<feature type="transmembrane region" description="Helical" evidence="1">
    <location>
        <begin position="52"/>
        <end position="72"/>
    </location>
</feature>